<evidence type="ECO:0008006" key="7">
    <source>
        <dbReference type="Google" id="ProtNLM"/>
    </source>
</evidence>
<dbReference type="SUPFAM" id="SSF47954">
    <property type="entry name" value="Cyclin-like"/>
    <property type="match status" value="1"/>
</dbReference>
<dbReference type="GO" id="GO:0030426">
    <property type="term" value="C:growth cone"/>
    <property type="evidence" value="ECO:0007669"/>
    <property type="project" value="TreeGrafter"/>
</dbReference>
<sequence>MGNTTSVTSITPNRYATTTLSKSTKSYHQNLKQFTTTAITNDKIITTPVIDRSWKRQLQIFNETFTLKKFSLKTKTINRTKAENSQSFHELLRTKKSTNVANKHQRFTMCDNKENQNYALDIINPIIEFEKKTSNFYTHQTNHKQHHSSVKKSFSLFSLKSLSTAGSLTKPVIKIKNDKQHQQHHQHLFKDRINQDENNNNINKRKVDIYRRTNKTEEDDRNFYNRHSTYILSTASTKSSHLSKSQSQYNNVECNDGSIHKTSKTIYSFSLAHTRNENKNQLKSTRELIRAKNTSSSSSLLSTASSKRSLSSSSCIKHHDRIIPKKTIIQASTTELLHCFGNYLCQRCAHVDYLDPSDCILWLKSADRSLIIQGWQEDVFINPANVVFVYLIVRETLQSIIHYSQISTIYELQSIVLTCLYLAFSYMGNEITYPLKPFIIEDNRDLFWKRVVLIMERMSSKMLLINKEPKYFTEIFSELKSFSLR</sequence>
<dbReference type="GO" id="GO:0005737">
    <property type="term" value="C:cytoplasm"/>
    <property type="evidence" value="ECO:0007669"/>
    <property type="project" value="TreeGrafter"/>
</dbReference>
<dbReference type="GO" id="GO:0016533">
    <property type="term" value="C:protein kinase 5 complex"/>
    <property type="evidence" value="ECO:0007669"/>
    <property type="project" value="InterPro"/>
</dbReference>
<dbReference type="GO" id="GO:0019901">
    <property type="term" value="F:protein kinase binding"/>
    <property type="evidence" value="ECO:0007669"/>
    <property type="project" value="TreeGrafter"/>
</dbReference>
<evidence type="ECO:0000313" key="5">
    <source>
        <dbReference type="EMBL" id="CAF3998663.1"/>
    </source>
</evidence>
<accession>A0A814C3L5</accession>
<dbReference type="EMBL" id="CAJOBA010035124">
    <property type="protein sequence ID" value="CAF3998663.1"/>
    <property type="molecule type" value="Genomic_DNA"/>
</dbReference>
<evidence type="ECO:0000313" key="2">
    <source>
        <dbReference type="EMBL" id="CAF0936417.1"/>
    </source>
</evidence>
<comment type="similarity">
    <text evidence="1">Belongs to the cyclin-dependent kinase 5 activator family.</text>
</comment>
<dbReference type="GO" id="GO:0007411">
    <property type="term" value="P:axon guidance"/>
    <property type="evidence" value="ECO:0007669"/>
    <property type="project" value="TreeGrafter"/>
</dbReference>
<dbReference type="Proteomes" id="UP000681722">
    <property type="component" value="Unassembled WGS sequence"/>
</dbReference>
<organism evidence="2 6">
    <name type="scientific">Didymodactylos carnosus</name>
    <dbReference type="NCBI Taxonomy" id="1234261"/>
    <lineage>
        <taxon>Eukaryota</taxon>
        <taxon>Metazoa</taxon>
        <taxon>Spiralia</taxon>
        <taxon>Gnathifera</taxon>
        <taxon>Rotifera</taxon>
        <taxon>Eurotatoria</taxon>
        <taxon>Bdelloidea</taxon>
        <taxon>Philodinida</taxon>
        <taxon>Philodinidae</taxon>
        <taxon>Didymodactylos</taxon>
    </lineage>
</organism>
<keyword evidence="6" id="KW-1185">Reference proteome</keyword>
<comment type="caution">
    <text evidence="2">The sequence shown here is derived from an EMBL/GenBank/DDBJ whole genome shotgun (WGS) entry which is preliminary data.</text>
</comment>
<dbReference type="InterPro" id="IPR004944">
    <property type="entry name" value="CDK5_activator"/>
</dbReference>
<evidence type="ECO:0000313" key="4">
    <source>
        <dbReference type="EMBL" id="CAF3713543.1"/>
    </source>
</evidence>
<evidence type="ECO:0000313" key="3">
    <source>
        <dbReference type="EMBL" id="CAF1187635.1"/>
    </source>
</evidence>
<dbReference type="Proteomes" id="UP000677228">
    <property type="component" value="Unassembled WGS sequence"/>
</dbReference>
<dbReference type="InterPro" id="IPR036915">
    <property type="entry name" value="Cyclin-like_sf"/>
</dbReference>
<dbReference type="EMBL" id="CAJNOK010013596">
    <property type="protein sequence ID" value="CAF1187635.1"/>
    <property type="molecule type" value="Genomic_DNA"/>
</dbReference>
<name>A0A814C3L5_9BILA</name>
<dbReference type="Proteomes" id="UP000663829">
    <property type="component" value="Unassembled WGS sequence"/>
</dbReference>
<dbReference type="Proteomes" id="UP000682733">
    <property type="component" value="Unassembled WGS sequence"/>
</dbReference>
<reference evidence="2" key="1">
    <citation type="submission" date="2021-02" db="EMBL/GenBank/DDBJ databases">
        <authorList>
            <person name="Nowell W R."/>
        </authorList>
    </citation>
    <scope>NUCLEOTIDE SEQUENCE</scope>
</reference>
<dbReference type="EMBL" id="CAJOBC010002063">
    <property type="protein sequence ID" value="CAF3713543.1"/>
    <property type="molecule type" value="Genomic_DNA"/>
</dbReference>
<gene>
    <name evidence="2" type="ORF">GPM918_LOCUS10466</name>
    <name evidence="3" type="ORF">OVA965_LOCUS23376</name>
    <name evidence="4" type="ORF">SRO942_LOCUS10467</name>
    <name evidence="5" type="ORF">TMI583_LOCUS24093</name>
</gene>
<dbReference type="Gene3D" id="1.10.472.10">
    <property type="entry name" value="Cyclin-like"/>
    <property type="match status" value="1"/>
</dbReference>
<dbReference type="AlphaFoldDB" id="A0A814C3L5"/>
<protein>
    <recommendedName>
        <fullName evidence="7">Cyclin-dependent kinase 5 activator</fullName>
    </recommendedName>
</protein>
<dbReference type="PANTHER" id="PTHR23401:SF0">
    <property type="entry name" value="CYCLIN-DEPENDENT KINASE 5 ACTIVATOR"/>
    <property type="match status" value="1"/>
</dbReference>
<dbReference type="EMBL" id="CAJNOQ010002063">
    <property type="protein sequence ID" value="CAF0936417.1"/>
    <property type="molecule type" value="Genomic_DNA"/>
</dbReference>
<proteinExistence type="inferred from homology"/>
<dbReference type="OrthoDB" id="7676799at2759"/>
<dbReference type="PANTHER" id="PTHR23401">
    <property type="entry name" value="CYCLIN DEPENDANT KINASE-5 ACTIVATOR"/>
    <property type="match status" value="1"/>
</dbReference>
<evidence type="ECO:0000256" key="1">
    <source>
        <dbReference type="ARBA" id="ARBA00010175"/>
    </source>
</evidence>
<dbReference type="Pfam" id="PF03261">
    <property type="entry name" value="CDK5_activator"/>
    <property type="match status" value="1"/>
</dbReference>
<dbReference type="GO" id="GO:0061575">
    <property type="term" value="F:cyclin-dependent protein serine/threonine kinase activator activity"/>
    <property type="evidence" value="ECO:0007669"/>
    <property type="project" value="InterPro"/>
</dbReference>
<evidence type="ECO:0000313" key="6">
    <source>
        <dbReference type="Proteomes" id="UP000663829"/>
    </source>
</evidence>